<dbReference type="Gene3D" id="3.40.605.10">
    <property type="entry name" value="Aldehyde Dehydrogenase, Chain A, domain 1"/>
    <property type="match status" value="2"/>
</dbReference>
<feature type="active site" evidence="3">
    <location>
        <position position="122"/>
    </location>
</feature>
<evidence type="ECO:0000259" key="6">
    <source>
        <dbReference type="Pfam" id="PF00171"/>
    </source>
</evidence>
<dbReference type="InterPro" id="IPR029510">
    <property type="entry name" value="Ald_DH_CS_GLU"/>
</dbReference>
<dbReference type="Proteomes" id="UP001500483">
    <property type="component" value="Unassembled WGS sequence"/>
</dbReference>
<name>A0ABP6S3A4_9PSEU</name>
<feature type="compositionally biased region" description="Low complexity" evidence="5">
    <location>
        <begin position="168"/>
        <end position="182"/>
    </location>
</feature>
<dbReference type="InterPro" id="IPR015590">
    <property type="entry name" value="Aldehyde_DH_dom"/>
</dbReference>
<dbReference type="PROSITE" id="PS00687">
    <property type="entry name" value="ALDEHYDE_DEHYDR_GLU"/>
    <property type="match status" value="1"/>
</dbReference>
<comment type="caution">
    <text evidence="7">The sequence shown here is derived from an EMBL/GenBank/DDBJ whole genome shotgun (WGS) entry which is preliminary data.</text>
</comment>
<dbReference type="PANTHER" id="PTHR42804:SF1">
    <property type="entry name" value="ALDEHYDE DEHYDROGENASE-RELATED"/>
    <property type="match status" value="1"/>
</dbReference>
<feature type="region of interest" description="Disordered" evidence="5">
    <location>
        <begin position="76"/>
        <end position="103"/>
    </location>
</feature>
<evidence type="ECO:0000256" key="5">
    <source>
        <dbReference type="SAM" id="MobiDB-lite"/>
    </source>
</evidence>
<accession>A0ABP6S3A4</accession>
<keyword evidence="2 4" id="KW-0560">Oxidoreductase</keyword>
<evidence type="ECO:0000256" key="1">
    <source>
        <dbReference type="ARBA" id="ARBA00009986"/>
    </source>
</evidence>
<reference evidence="8" key="1">
    <citation type="journal article" date="2019" name="Int. J. Syst. Evol. Microbiol.">
        <title>The Global Catalogue of Microorganisms (GCM) 10K type strain sequencing project: providing services to taxonomists for standard genome sequencing and annotation.</title>
        <authorList>
            <consortium name="The Broad Institute Genomics Platform"/>
            <consortium name="The Broad Institute Genome Sequencing Center for Infectious Disease"/>
            <person name="Wu L."/>
            <person name="Ma J."/>
        </authorList>
    </citation>
    <scope>NUCLEOTIDE SEQUENCE [LARGE SCALE GENOMIC DNA]</scope>
    <source>
        <strain evidence="8">JCM 9687</strain>
    </source>
</reference>
<gene>
    <name evidence="7" type="ORF">GCM10020366_72100</name>
</gene>
<comment type="similarity">
    <text evidence="1 4">Belongs to the aldehyde dehydrogenase family.</text>
</comment>
<feature type="domain" description="Aldehyde dehydrogenase" evidence="6">
    <location>
        <begin position="102"/>
        <end position="154"/>
    </location>
</feature>
<dbReference type="InterPro" id="IPR016163">
    <property type="entry name" value="Ald_DH_C"/>
</dbReference>
<evidence type="ECO:0000256" key="3">
    <source>
        <dbReference type="PROSITE-ProRule" id="PRU10007"/>
    </source>
</evidence>
<dbReference type="RefSeq" id="WP_344931734.1">
    <property type="nucleotide sequence ID" value="NZ_BAAAYK010000048.1"/>
</dbReference>
<feature type="domain" description="Aldehyde dehydrogenase" evidence="6">
    <location>
        <begin position="3"/>
        <end position="66"/>
    </location>
</feature>
<dbReference type="Gene3D" id="3.40.309.10">
    <property type="entry name" value="Aldehyde Dehydrogenase, Chain A, domain 2"/>
    <property type="match status" value="1"/>
</dbReference>
<dbReference type="EMBL" id="BAAAYK010000048">
    <property type="protein sequence ID" value="GAA3366896.1"/>
    <property type="molecule type" value="Genomic_DNA"/>
</dbReference>
<keyword evidence="8" id="KW-1185">Reference proteome</keyword>
<feature type="region of interest" description="Disordered" evidence="5">
    <location>
        <begin position="165"/>
        <end position="191"/>
    </location>
</feature>
<evidence type="ECO:0000256" key="2">
    <source>
        <dbReference type="ARBA" id="ARBA00023002"/>
    </source>
</evidence>
<dbReference type="SUPFAM" id="SSF53720">
    <property type="entry name" value="ALDH-like"/>
    <property type="match status" value="1"/>
</dbReference>
<organism evidence="7 8">
    <name type="scientific">Saccharopolyspora gregorii</name>
    <dbReference type="NCBI Taxonomy" id="33914"/>
    <lineage>
        <taxon>Bacteria</taxon>
        <taxon>Bacillati</taxon>
        <taxon>Actinomycetota</taxon>
        <taxon>Actinomycetes</taxon>
        <taxon>Pseudonocardiales</taxon>
        <taxon>Pseudonocardiaceae</taxon>
        <taxon>Saccharopolyspora</taxon>
    </lineage>
</organism>
<evidence type="ECO:0000256" key="4">
    <source>
        <dbReference type="RuleBase" id="RU003345"/>
    </source>
</evidence>
<dbReference type="InterPro" id="IPR016162">
    <property type="entry name" value="Ald_DH_N"/>
</dbReference>
<dbReference type="Pfam" id="PF00171">
    <property type="entry name" value="Aldedh"/>
    <property type="match status" value="2"/>
</dbReference>
<evidence type="ECO:0000313" key="8">
    <source>
        <dbReference type="Proteomes" id="UP001500483"/>
    </source>
</evidence>
<dbReference type="PANTHER" id="PTHR42804">
    <property type="entry name" value="ALDEHYDE DEHYDROGENASE"/>
    <property type="match status" value="1"/>
</dbReference>
<dbReference type="InterPro" id="IPR016161">
    <property type="entry name" value="Ald_DH/histidinol_DH"/>
</dbReference>
<protein>
    <recommendedName>
        <fullName evidence="6">Aldehyde dehydrogenase domain-containing protein</fullName>
    </recommendedName>
</protein>
<proteinExistence type="inferred from homology"/>
<sequence>MANHAARVEQRPLGVVGVIGPWNYPLFTPNGSIAYALAAGNAVVFKPSEHTPAVGRWYVEAFAAANPDAPRRRAERGCKAVGRPGRRCAGPEWTSSRSPAPTATGKKIMATCAETLTPVLVECGGKDALIVAADADLTAAADAAAWGAMSTAGRPAWRGADLRGPRGAGAVPRRAGAQAAPGAGPGCTTGR</sequence>
<evidence type="ECO:0000313" key="7">
    <source>
        <dbReference type="EMBL" id="GAA3366896.1"/>
    </source>
</evidence>